<keyword evidence="2" id="KW-1185">Reference proteome</keyword>
<dbReference type="Proteomes" id="UP000006038">
    <property type="component" value="Chromosome 1"/>
</dbReference>
<name>J3KWU6_ORYBR</name>
<protein>
    <submittedName>
        <fullName evidence="1">Uncharacterized protein</fullName>
    </submittedName>
</protein>
<proteinExistence type="predicted"/>
<evidence type="ECO:0000313" key="1">
    <source>
        <dbReference type="EnsemblPlants" id="OB01G14520.1"/>
    </source>
</evidence>
<dbReference type="EnsemblPlants" id="OB01G14520.1">
    <property type="protein sequence ID" value="OB01G14520.1"/>
    <property type="gene ID" value="OB01G14520"/>
</dbReference>
<organism evidence="1">
    <name type="scientific">Oryza brachyantha</name>
    <name type="common">malo sina</name>
    <dbReference type="NCBI Taxonomy" id="4533"/>
    <lineage>
        <taxon>Eukaryota</taxon>
        <taxon>Viridiplantae</taxon>
        <taxon>Streptophyta</taxon>
        <taxon>Embryophyta</taxon>
        <taxon>Tracheophyta</taxon>
        <taxon>Spermatophyta</taxon>
        <taxon>Magnoliopsida</taxon>
        <taxon>Liliopsida</taxon>
        <taxon>Poales</taxon>
        <taxon>Poaceae</taxon>
        <taxon>BOP clade</taxon>
        <taxon>Oryzoideae</taxon>
        <taxon>Oryzeae</taxon>
        <taxon>Oryzinae</taxon>
        <taxon>Oryza</taxon>
    </lineage>
</organism>
<dbReference type="AlphaFoldDB" id="J3KWU6"/>
<dbReference type="HOGENOM" id="CLU_1996112_0_0_1"/>
<reference evidence="1" key="2">
    <citation type="submission" date="2013-04" db="UniProtKB">
        <authorList>
            <consortium name="EnsemblPlants"/>
        </authorList>
    </citation>
    <scope>IDENTIFICATION</scope>
</reference>
<sequence>MRRWPGRSCWRSSLEYMSQYFSAILFTFCTHSRLSGRQNTSSSMPRCSYHSAIRKPWIWPWAGCLVARWYGWYPPMAISESLEPAIDLWLMFADPTMMYSSSTENGRNEVTSFDKQNRTEVNLLA</sequence>
<reference evidence="1" key="1">
    <citation type="journal article" date="2013" name="Nat. Commun.">
        <title>Whole-genome sequencing of Oryza brachyantha reveals mechanisms underlying Oryza genome evolution.</title>
        <authorList>
            <person name="Chen J."/>
            <person name="Huang Q."/>
            <person name="Gao D."/>
            <person name="Wang J."/>
            <person name="Lang Y."/>
            <person name="Liu T."/>
            <person name="Li B."/>
            <person name="Bai Z."/>
            <person name="Luis Goicoechea J."/>
            <person name="Liang C."/>
            <person name="Chen C."/>
            <person name="Zhang W."/>
            <person name="Sun S."/>
            <person name="Liao Y."/>
            <person name="Zhang X."/>
            <person name="Yang L."/>
            <person name="Song C."/>
            <person name="Wang M."/>
            <person name="Shi J."/>
            <person name="Liu G."/>
            <person name="Liu J."/>
            <person name="Zhou H."/>
            <person name="Zhou W."/>
            <person name="Yu Q."/>
            <person name="An N."/>
            <person name="Chen Y."/>
            <person name="Cai Q."/>
            <person name="Wang B."/>
            <person name="Liu B."/>
            <person name="Min J."/>
            <person name="Huang Y."/>
            <person name="Wu H."/>
            <person name="Li Z."/>
            <person name="Zhang Y."/>
            <person name="Yin Y."/>
            <person name="Song W."/>
            <person name="Jiang J."/>
            <person name="Jackson S.A."/>
            <person name="Wing R.A."/>
            <person name="Wang J."/>
            <person name="Chen M."/>
        </authorList>
    </citation>
    <scope>NUCLEOTIDE SEQUENCE [LARGE SCALE GENOMIC DNA]</scope>
    <source>
        <strain evidence="1">cv. IRGC 101232</strain>
    </source>
</reference>
<accession>J3KWU6</accession>
<dbReference type="Gramene" id="OB01G14520.1">
    <property type="protein sequence ID" value="OB01G14520.1"/>
    <property type="gene ID" value="OB01G14520"/>
</dbReference>
<evidence type="ECO:0000313" key="2">
    <source>
        <dbReference type="Proteomes" id="UP000006038"/>
    </source>
</evidence>